<keyword evidence="1" id="KW-1185">Reference proteome</keyword>
<dbReference type="AlphaFoldDB" id="A0A915KVP3"/>
<name>A0A915KVP3_ROMCU</name>
<reference evidence="2" key="1">
    <citation type="submission" date="2022-11" db="UniProtKB">
        <authorList>
            <consortium name="WormBaseParasite"/>
        </authorList>
    </citation>
    <scope>IDENTIFICATION</scope>
</reference>
<dbReference type="Proteomes" id="UP000887565">
    <property type="component" value="Unplaced"/>
</dbReference>
<accession>A0A915KVP3</accession>
<protein>
    <submittedName>
        <fullName evidence="2">Uncharacterized protein</fullName>
    </submittedName>
</protein>
<proteinExistence type="predicted"/>
<evidence type="ECO:0000313" key="1">
    <source>
        <dbReference type="Proteomes" id="UP000887565"/>
    </source>
</evidence>
<evidence type="ECO:0000313" key="2">
    <source>
        <dbReference type="WBParaSite" id="nRc.2.0.1.t41625-RA"/>
    </source>
</evidence>
<organism evidence="1 2">
    <name type="scientific">Romanomermis culicivorax</name>
    <name type="common">Nematode worm</name>
    <dbReference type="NCBI Taxonomy" id="13658"/>
    <lineage>
        <taxon>Eukaryota</taxon>
        <taxon>Metazoa</taxon>
        <taxon>Ecdysozoa</taxon>
        <taxon>Nematoda</taxon>
        <taxon>Enoplea</taxon>
        <taxon>Dorylaimia</taxon>
        <taxon>Mermithida</taxon>
        <taxon>Mermithoidea</taxon>
        <taxon>Mermithidae</taxon>
        <taxon>Romanomermis</taxon>
    </lineage>
</organism>
<sequence length="161" mass="18714">MKRNETENPDAGHNQLCAPMDALSVETFGEVVIPTRFKMWHSSGTFAQTVLFYHYEKYTIDSVKRELISLFSQMICSANRYVGPTDTVGQTVLFYHYEKYTMGSAKREFTSLFGQTARSANRYVRPTGTFGQTVRSANRHTIKKEYKNRQMEKEMRIEIRV</sequence>
<dbReference type="WBParaSite" id="nRc.2.0.1.t41625-RA">
    <property type="protein sequence ID" value="nRc.2.0.1.t41625-RA"/>
    <property type="gene ID" value="nRc.2.0.1.g41625"/>
</dbReference>